<dbReference type="EMBL" id="JARKIF010000010">
    <property type="protein sequence ID" value="KAJ7628725.1"/>
    <property type="molecule type" value="Genomic_DNA"/>
</dbReference>
<comment type="caution">
    <text evidence="1">The sequence shown here is derived from an EMBL/GenBank/DDBJ whole genome shotgun (WGS) entry which is preliminary data.</text>
</comment>
<name>A0AAD7BRG4_9AGAR</name>
<keyword evidence="2" id="KW-1185">Reference proteome</keyword>
<protein>
    <submittedName>
        <fullName evidence="1">Uncharacterized protein</fullName>
    </submittedName>
</protein>
<evidence type="ECO:0000313" key="2">
    <source>
        <dbReference type="Proteomes" id="UP001221142"/>
    </source>
</evidence>
<dbReference type="Proteomes" id="UP001221142">
    <property type="component" value="Unassembled WGS sequence"/>
</dbReference>
<sequence length="115" mass="12620">MDNSTAPQTLTLTYRSTSEESGETHYAVIPFPNSHEEALHAGLKLLSKYMPAQANAAEHVVLRCSAKNREGAWIWADFEPASWAVVVRPGDEVRLFEKSVLATTASQTEAAEALF</sequence>
<gene>
    <name evidence="1" type="ORF">FB45DRAFT_43532</name>
</gene>
<evidence type="ECO:0000313" key="1">
    <source>
        <dbReference type="EMBL" id="KAJ7628725.1"/>
    </source>
</evidence>
<organism evidence="1 2">
    <name type="scientific">Roridomyces roridus</name>
    <dbReference type="NCBI Taxonomy" id="1738132"/>
    <lineage>
        <taxon>Eukaryota</taxon>
        <taxon>Fungi</taxon>
        <taxon>Dikarya</taxon>
        <taxon>Basidiomycota</taxon>
        <taxon>Agaricomycotina</taxon>
        <taxon>Agaricomycetes</taxon>
        <taxon>Agaricomycetidae</taxon>
        <taxon>Agaricales</taxon>
        <taxon>Marasmiineae</taxon>
        <taxon>Mycenaceae</taxon>
        <taxon>Roridomyces</taxon>
    </lineage>
</organism>
<proteinExistence type="predicted"/>
<reference evidence="1" key="1">
    <citation type="submission" date="2023-03" db="EMBL/GenBank/DDBJ databases">
        <title>Massive genome expansion in bonnet fungi (Mycena s.s.) driven by repeated elements and novel gene families across ecological guilds.</title>
        <authorList>
            <consortium name="Lawrence Berkeley National Laboratory"/>
            <person name="Harder C.B."/>
            <person name="Miyauchi S."/>
            <person name="Viragh M."/>
            <person name="Kuo A."/>
            <person name="Thoen E."/>
            <person name="Andreopoulos B."/>
            <person name="Lu D."/>
            <person name="Skrede I."/>
            <person name="Drula E."/>
            <person name="Henrissat B."/>
            <person name="Morin E."/>
            <person name="Kohler A."/>
            <person name="Barry K."/>
            <person name="LaButti K."/>
            <person name="Morin E."/>
            <person name="Salamov A."/>
            <person name="Lipzen A."/>
            <person name="Mereny Z."/>
            <person name="Hegedus B."/>
            <person name="Baldrian P."/>
            <person name="Stursova M."/>
            <person name="Weitz H."/>
            <person name="Taylor A."/>
            <person name="Grigoriev I.V."/>
            <person name="Nagy L.G."/>
            <person name="Martin F."/>
            <person name="Kauserud H."/>
        </authorList>
    </citation>
    <scope>NUCLEOTIDE SEQUENCE</scope>
    <source>
        <strain evidence="1">9284</strain>
    </source>
</reference>
<accession>A0AAD7BRG4</accession>
<dbReference type="AlphaFoldDB" id="A0AAD7BRG4"/>